<keyword evidence="3" id="KW-0732">Signal</keyword>
<evidence type="ECO:0000256" key="2">
    <source>
        <dbReference type="PROSITE-ProRule" id="PRU00302"/>
    </source>
</evidence>
<dbReference type="PROSITE" id="PS50923">
    <property type="entry name" value="SUSHI"/>
    <property type="match status" value="1"/>
</dbReference>
<feature type="signal peptide" evidence="3">
    <location>
        <begin position="1"/>
        <end position="16"/>
    </location>
</feature>
<accession>A0ABP0FMC2</accession>
<organism evidence="5 6">
    <name type="scientific">Clavelina lepadiformis</name>
    <name type="common">Light-bulb sea squirt</name>
    <name type="synonym">Ascidia lepadiformis</name>
    <dbReference type="NCBI Taxonomy" id="159417"/>
    <lineage>
        <taxon>Eukaryota</taxon>
        <taxon>Metazoa</taxon>
        <taxon>Chordata</taxon>
        <taxon>Tunicata</taxon>
        <taxon>Ascidiacea</taxon>
        <taxon>Aplousobranchia</taxon>
        <taxon>Clavelinidae</taxon>
        <taxon>Clavelina</taxon>
    </lineage>
</organism>
<dbReference type="EMBL" id="CAWYQH010000068">
    <property type="protein sequence ID" value="CAK8679866.1"/>
    <property type="molecule type" value="Genomic_DNA"/>
</dbReference>
<dbReference type="InterPro" id="IPR000436">
    <property type="entry name" value="Sushi_SCR_CCP_dom"/>
</dbReference>
<feature type="domain" description="Sushi" evidence="4">
    <location>
        <begin position="18"/>
        <end position="77"/>
    </location>
</feature>
<feature type="chain" id="PRO_5046260740" description="Sushi domain-containing protein" evidence="3">
    <location>
        <begin position="17"/>
        <end position="176"/>
    </location>
</feature>
<protein>
    <recommendedName>
        <fullName evidence="4">Sushi domain-containing protein</fullName>
    </recommendedName>
</protein>
<name>A0ABP0FMC2_CLALP</name>
<sequence length="176" mass="19655">MKLALLSVLIILKVSAILGCKELEAPSRGSKVCLDHIDGQQECYFACEDTCTLIGSEVLTCSGANGEWDGSPPFCQPDFTKCKSGKKCPKLSKEEFKLAKKYKNVTSEEEAILAEIDGLYFSYESTRGTFSRFRCMPQMCKIPCSYLRVRRLCNVCRSCKLKRKLKCGSQGSLFGR</sequence>
<evidence type="ECO:0000313" key="6">
    <source>
        <dbReference type="Proteomes" id="UP001642483"/>
    </source>
</evidence>
<gene>
    <name evidence="5" type="ORF">CVLEPA_LOCUS10114</name>
</gene>
<evidence type="ECO:0000256" key="3">
    <source>
        <dbReference type="SAM" id="SignalP"/>
    </source>
</evidence>
<dbReference type="Gene3D" id="2.10.70.10">
    <property type="entry name" value="Complement Module, domain 1"/>
    <property type="match status" value="1"/>
</dbReference>
<comment type="caution">
    <text evidence="2">Lacks conserved residue(s) required for the propagation of feature annotation.</text>
</comment>
<keyword evidence="1" id="KW-1015">Disulfide bond</keyword>
<comment type="caution">
    <text evidence="5">The sequence shown here is derived from an EMBL/GenBank/DDBJ whole genome shotgun (WGS) entry which is preliminary data.</text>
</comment>
<dbReference type="SUPFAM" id="SSF57535">
    <property type="entry name" value="Complement control module/SCR domain"/>
    <property type="match status" value="1"/>
</dbReference>
<evidence type="ECO:0000256" key="1">
    <source>
        <dbReference type="ARBA" id="ARBA00023157"/>
    </source>
</evidence>
<keyword evidence="6" id="KW-1185">Reference proteome</keyword>
<evidence type="ECO:0000313" key="5">
    <source>
        <dbReference type="EMBL" id="CAK8679866.1"/>
    </source>
</evidence>
<dbReference type="Proteomes" id="UP001642483">
    <property type="component" value="Unassembled WGS sequence"/>
</dbReference>
<dbReference type="CDD" id="cd00033">
    <property type="entry name" value="CCP"/>
    <property type="match status" value="1"/>
</dbReference>
<proteinExistence type="predicted"/>
<dbReference type="SMART" id="SM00032">
    <property type="entry name" value="CCP"/>
    <property type="match status" value="1"/>
</dbReference>
<evidence type="ECO:0000259" key="4">
    <source>
        <dbReference type="PROSITE" id="PS50923"/>
    </source>
</evidence>
<reference evidence="5 6" key="1">
    <citation type="submission" date="2024-02" db="EMBL/GenBank/DDBJ databases">
        <authorList>
            <person name="Daric V."/>
            <person name="Darras S."/>
        </authorList>
    </citation>
    <scope>NUCLEOTIDE SEQUENCE [LARGE SCALE GENOMIC DNA]</scope>
</reference>
<keyword evidence="2" id="KW-0768">Sushi</keyword>
<dbReference type="InterPro" id="IPR035976">
    <property type="entry name" value="Sushi/SCR/CCP_sf"/>
</dbReference>